<feature type="domain" description="BPL/LPL catalytic" evidence="2">
    <location>
        <begin position="726"/>
        <end position="808"/>
    </location>
</feature>
<dbReference type="PANTHER" id="PTHR12835">
    <property type="entry name" value="BIOTIN PROTEIN LIGASE"/>
    <property type="match status" value="1"/>
</dbReference>
<feature type="region of interest" description="Disordered" evidence="1">
    <location>
        <begin position="38"/>
        <end position="58"/>
    </location>
</feature>
<keyword evidence="4" id="KW-1185">Reference proteome</keyword>
<name>A0A6G0IA18_LARCR</name>
<evidence type="ECO:0000313" key="3">
    <source>
        <dbReference type="EMBL" id="KAE8288153.1"/>
    </source>
</evidence>
<evidence type="ECO:0000259" key="2">
    <source>
        <dbReference type="Pfam" id="PF03099"/>
    </source>
</evidence>
<dbReference type="InterPro" id="IPR004143">
    <property type="entry name" value="BPL_LPL_catalytic"/>
</dbReference>
<dbReference type="PANTHER" id="PTHR12835:SF5">
    <property type="entry name" value="BIOTIN--PROTEIN LIGASE"/>
    <property type="match status" value="1"/>
</dbReference>
<protein>
    <submittedName>
        <fullName evidence="3">Biotin--protein ligase</fullName>
    </submittedName>
</protein>
<evidence type="ECO:0000256" key="1">
    <source>
        <dbReference type="SAM" id="MobiDB-lite"/>
    </source>
</evidence>
<accession>A0A6G0IA18</accession>
<dbReference type="Gene3D" id="3.30.930.10">
    <property type="entry name" value="Bira Bifunctional Protein, Domain 2"/>
    <property type="match status" value="1"/>
</dbReference>
<dbReference type="AlphaFoldDB" id="A0A6G0IA18"/>
<gene>
    <name evidence="3" type="ORF">D5F01_LYC14215</name>
</gene>
<dbReference type="Pfam" id="PF03099">
    <property type="entry name" value="BPL_LplA_LipB"/>
    <property type="match status" value="1"/>
</dbReference>
<sequence length="901" mass="99195">MLITLCYVYLWVRFHKCYSALIRSSLRRLHSGSFGFSLRSSGSSGPAPAAAPAGHRHAEDGHTHAEDRVFLQLGDKTVYVTEPQACDDLSQWTVLLGSSLLCPPPIENISFIIEATGHRAGHSAHTSNKKVLKWSDYCLPLARSPGQPFRAVAQASVDNFSRLGVAFIEDRLHLDNGLLPSKIVPVLLQESTLSELLEKQCPQTSKPDSLLWFCRRNNEEGVARPLTCRLSVDHQRLQCRKGSLLLAPELKRRLEERRGSEPLCSKPDLGPTGDSSDHSLGSHHHMEGHGHHLHLSSCHECLELENSTILSVKYASAENIPDLPDDNSVGLDSGDETLDEVEHDAGGFLGQSGRFDSKPPNVLVYTGGCQERFQAVRQLLSECINMENNIIYPLLPQQALSDPWLDNTRLLVLAEEETLNPQLQTRFLTYLSQGGRVLGLSSTLCPAGLCLEVRERRHRQVSQLSFTREDSTELELNLMASGKVYIRDTQGGGEVELWGELKGDTPHQRDMVIVRVTHEADGGEAVLCQVHLEISPDSTNLTTEAFDQLKVSNALRYEVLTEILTSLGLSCEINQTPAPSPVHLLATSQEAKATFLKWLQTRTNQNGLLTLPKASLRMVSHSELHSEDESLLPDGSLALVTDSPECQSSEKFSMETYSKNLKSSLLGNTVLYAEVATSTMDLFEGTSAKPDRPSPDEQSAIKSKVIHGCLSCPAVGAGTPGSALPVCCAMFTLGVQVELSSRLGQRIPFLQHLAALAVVEAVRTLPGYEDIDLRVKWPNDIYYSNLMKLGGVLVTSTVLGSTFHLLIAAQLAQLIARTVSCLEALISSFQQGGPDAVLPTYYKRWLHSGTRVRLWSEDGLEADVVGLDQNGFLQVHSKEQAWWSLGARRELLRHDEEPRGH</sequence>
<dbReference type="InterPro" id="IPR045864">
    <property type="entry name" value="aa-tRNA-synth_II/BPL/LPL"/>
</dbReference>
<dbReference type="SUPFAM" id="SSF55681">
    <property type="entry name" value="Class II aaRS and biotin synthetases"/>
    <property type="match status" value="1"/>
</dbReference>
<dbReference type="GO" id="GO:0004077">
    <property type="term" value="F:biotin--[biotin carboxyl-carrier protein] ligase activity"/>
    <property type="evidence" value="ECO:0007669"/>
    <property type="project" value="TreeGrafter"/>
</dbReference>
<comment type="caution">
    <text evidence="3">The sequence shown here is derived from an EMBL/GenBank/DDBJ whole genome shotgun (WGS) entry which is preliminary data.</text>
</comment>
<feature type="compositionally biased region" description="Low complexity" evidence="1">
    <location>
        <begin position="38"/>
        <end position="53"/>
    </location>
</feature>
<dbReference type="Proteomes" id="UP000424527">
    <property type="component" value="Unassembled WGS sequence"/>
</dbReference>
<keyword evidence="3" id="KW-0436">Ligase</keyword>
<dbReference type="EMBL" id="REGW02000013">
    <property type="protein sequence ID" value="KAE8288153.1"/>
    <property type="molecule type" value="Genomic_DNA"/>
</dbReference>
<evidence type="ECO:0000313" key="4">
    <source>
        <dbReference type="Proteomes" id="UP000424527"/>
    </source>
</evidence>
<reference evidence="3 4" key="1">
    <citation type="submission" date="2019-07" db="EMBL/GenBank/DDBJ databases">
        <title>Chromosome genome assembly for large yellow croaker.</title>
        <authorList>
            <person name="Xiao S."/>
        </authorList>
    </citation>
    <scope>NUCLEOTIDE SEQUENCE [LARGE SCALE GENOMIC DNA]</scope>
    <source>
        <strain evidence="3">JMULYC20181020</strain>
        <tissue evidence="3">Muscle</tissue>
    </source>
</reference>
<organism evidence="3 4">
    <name type="scientific">Larimichthys crocea</name>
    <name type="common">Large yellow croaker</name>
    <name type="synonym">Pseudosciaena crocea</name>
    <dbReference type="NCBI Taxonomy" id="215358"/>
    <lineage>
        <taxon>Eukaryota</taxon>
        <taxon>Metazoa</taxon>
        <taxon>Chordata</taxon>
        <taxon>Craniata</taxon>
        <taxon>Vertebrata</taxon>
        <taxon>Euteleostomi</taxon>
        <taxon>Actinopterygii</taxon>
        <taxon>Neopterygii</taxon>
        <taxon>Teleostei</taxon>
        <taxon>Neoteleostei</taxon>
        <taxon>Acanthomorphata</taxon>
        <taxon>Eupercaria</taxon>
        <taxon>Sciaenidae</taxon>
        <taxon>Larimichthys</taxon>
    </lineage>
</organism>
<proteinExistence type="predicted"/>
<dbReference type="GO" id="GO:0005737">
    <property type="term" value="C:cytoplasm"/>
    <property type="evidence" value="ECO:0007669"/>
    <property type="project" value="TreeGrafter"/>
</dbReference>
<feature type="region of interest" description="Disordered" evidence="1">
    <location>
        <begin position="256"/>
        <end position="289"/>
    </location>
</feature>